<dbReference type="EMBL" id="MLJW01000268">
    <property type="protein sequence ID" value="OIQ91152.1"/>
    <property type="molecule type" value="Genomic_DNA"/>
</dbReference>
<feature type="transmembrane region" description="Helical" evidence="2">
    <location>
        <begin position="419"/>
        <end position="439"/>
    </location>
</feature>
<accession>A0A1J5R588</accession>
<organism evidence="3">
    <name type="scientific">mine drainage metagenome</name>
    <dbReference type="NCBI Taxonomy" id="410659"/>
    <lineage>
        <taxon>unclassified sequences</taxon>
        <taxon>metagenomes</taxon>
        <taxon>ecological metagenomes</taxon>
    </lineage>
</organism>
<evidence type="ECO:0000256" key="2">
    <source>
        <dbReference type="SAM" id="Phobius"/>
    </source>
</evidence>
<name>A0A1J5R588_9ZZZZ</name>
<sequence length="442" mass="44748">MGWLSCHCLTSGYIMFLASRSFLLFFICFIAFINNALATNSYTPPIVYHVSTVYGGGGNFNDINSACTFGAQGNAANIGTGFTSVTSCSAVGSANYSRDEYVTYVNGSGNTVSNVLVGTASQSCKTGESISGLYPNVVCTAAACVAPAVWNSNTNSCQAPCVAGCNGACGQTYSQTGESGGSTCIGGCSYKTLDGISSDGSNHWVYSIGNNTGSFCTNGQATATPPASPCPVCDCLAQGKSFGTVNGAVVCVAKGTAGSSPYSTQNPPITTTTTPPATSSNPSPTPVTTTVDGGSTVITGAPAGSPAGTAPTVQDSKQNADGSTTTTQQGQDTYCQANPNAAICKQKSECELHPDALGCMQVGDVPTLGAISTKTVDGATFTEANIIQNLGCPAPESVSIGGHAITLSYTPFCTYAESFRPLVLAFAYLTAALLIVGAFKQS</sequence>
<keyword evidence="2" id="KW-0472">Membrane</keyword>
<dbReference type="NCBIfam" id="NF041109">
    <property type="entry name" value="VF_TspB_C_term"/>
    <property type="match status" value="1"/>
</dbReference>
<dbReference type="Pfam" id="PF05616">
    <property type="entry name" value="Neisseria_TspB"/>
    <property type="match status" value="1"/>
</dbReference>
<evidence type="ECO:0000313" key="3">
    <source>
        <dbReference type="EMBL" id="OIQ91152.1"/>
    </source>
</evidence>
<reference evidence="3" key="1">
    <citation type="submission" date="2016-10" db="EMBL/GenBank/DDBJ databases">
        <title>Sequence of Gallionella enrichment culture.</title>
        <authorList>
            <person name="Poehlein A."/>
            <person name="Muehling M."/>
            <person name="Daniel R."/>
        </authorList>
    </citation>
    <scope>NUCLEOTIDE SEQUENCE</scope>
</reference>
<dbReference type="AlphaFoldDB" id="A0A1J5R588"/>
<proteinExistence type="predicted"/>
<dbReference type="InterPro" id="IPR008708">
    <property type="entry name" value="Neisseria_TspB"/>
</dbReference>
<gene>
    <name evidence="3" type="ORF">GALL_269490</name>
</gene>
<protein>
    <submittedName>
        <fullName evidence="3">Neisseria meningitidis TspB protein</fullName>
    </submittedName>
</protein>
<feature type="compositionally biased region" description="Low complexity" evidence="1">
    <location>
        <begin position="321"/>
        <end position="330"/>
    </location>
</feature>
<feature type="region of interest" description="Disordered" evidence="1">
    <location>
        <begin position="258"/>
        <end position="330"/>
    </location>
</feature>
<comment type="caution">
    <text evidence="3">The sequence shown here is derived from an EMBL/GenBank/DDBJ whole genome shotgun (WGS) entry which is preliminary data.</text>
</comment>
<keyword evidence="2" id="KW-1133">Transmembrane helix</keyword>
<keyword evidence="2" id="KW-0812">Transmembrane</keyword>
<feature type="compositionally biased region" description="Low complexity" evidence="1">
    <location>
        <begin position="263"/>
        <end position="312"/>
    </location>
</feature>
<evidence type="ECO:0000256" key="1">
    <source>
        <dbReference type="SAM" id="MobiDB-lite"/>
    </source>
</evidence>